<proteinExistence type="predicted"/>
<dbReference type="EMBL" id="OZ022406">
    <property type="protein sequence ID" value="CAK9437697.1"/>
    <property type="molecule type" value="Genomic_DNA"/>
</dbReference>
<gene>
    <name evidence="1" type="ORF">LODBEIA_P00450</name>
    <name evidence="2" type="ORF">LODBEIA_P11230</name>
    <name evidence="3" type="ORF">LODBEIA_P12120</name>
    <name evidence="4" type="ORF">LODBEIA_P20750</name>
    <name evidence="5" type="ORF">LODBEIA_P31220</name>
    <name evidence="6" type="ORF">LODBEIA_P46930</name>
    <name evidence="7" type="ORF">LODBEIA_P47820</name>
    <name evidence="8" type="ORF">LODBEIA_P57170</name>
</gene>
<dbReference type="EMBL" id="OZ022405">
    <property type="protein sequence ID" value="CAK9435318.1"/>
    <property type="molecule type" value="Genomic_DNA"/>
</dbReference>
<keyword evidence="9" id="KW-1185">Reference proteome</keyword>
<evidence type="ECO:0000313" key="8">
    <source>
        <dbReference type="EMBL" id="CAK9441849.1"/>
    </source>
</evidence>
<dbReference type="Proteomes" id="UP001497383">
    <property type="component" value="Chromosome 5"/>
</dbReference>
<dbReference type="EMBL" id="OZ022410">
    <property type="protein sequence ID" value="CAK9440913.1"/>
    <property type="molecule type" value="Genomic_DNA"/>
</dbReference>
<evidence type="ECO:0000313" key="3">
    <source>
        <dbReference type="EMBL" id="CAK9436690.1"/>
    </source>
</evidence>
<name>A0ABP0ZFR9_9ASCO</name>
<dbReference type="EMBL" id="OZ022405">
    <property type="protein sequence ID" value="CAK9436587.1"/>
    <property type="molecule type" value="Genomic_DNA"/>
</dbReference>
<evidence type="ECO:0008006" key="10">
    <source>
        <dbReference type="Google" id="ProtNLM"/>
    </source>
</evidence>
<organism evidence="3 9">
    <name type="scientific">Lodderomyces beijingensis</name>
    <dbReference type="NCBI Taxonomy" id="1775926"/>
    <lineage>
        <taxon>Eukaryota</taxon>
        <taxon>Fungi</taxon>
        <taxon>Dikarya</taxon>
        <taxon>Ascomycota</taxon>
        <taxon>Saccharomycotina</taxon>
        <taxon>Pichiomycetes</taxon>
        <taxon>Debaryomycetaceae</taxon>
        <taxon>Candida/Lodderomyces clade</taxon>
        <taxon>Lodderomyces</taxon>
    </lineage>
</organism>
<dbReference type="Proteomes" id="UP001497383">
    <property type="component" value="Chromosome 7"/>
</dbReference>
<evidence type="ECO:0000313" key="4">
    <source>
        <dbReference type="EMBL" id="CAK9437697.1"/>
    </source>
</evidence>
<dbReference type="Proteomes" id="UP001497383">
    <property type="component" value="Chromosome 4"/>
</dbReference>
<dbReference type="Proteomes" id="UP001497383">
    <property type="component" value="Chromosome 6"/>
</dbReference>
<dbReference type="Proteomes" id="UP001497383">
    <property type="component" value="Chromosome 2"/>
</dbReference>
<evidence type="ECO:0000313" key="1">
    <source>
        <dbReference type="EMBL" id="CAK9435318.1"/>
    </source>
</evidence>
<evidence type="ECO:0000313" key="2">
    <source>
        <dbReference type="EMBL" id="CAK9436587.1"/>
    </source>
</evidence>
<dbReference type="EMBL" id="OZ022406">
    <property type="protein sequence ID" value="CAK9436690.1"/>
    <property type="molecule type" value="Genomic_DNA"/>
</dbReference>
<evidence type="ECO:0000313" key="5">
    <source>
        <dbReference type="EMBL" id="CAK9438898.1"/>
    </source>
</evidence>
<dbReference type="EMBL" id="OZ022411">
    <property type="protein sequence ID" value="CAK9441849.1"/>
    <property type="molecule type" value="Genomic_DNA"/>
</dbReference>
<sequence>MIRKQLARFVHSPAFKHHARTTVNPVDFRLTPPSNVTPKSVLVFSTPTCLPNIIQDAIDLHQTNRLQVVVAGIDTMVPFSSRNGVSELWLEQEMKIGTSVLLEEKDDINKPPRESDGINPVSARKNWKDITGSVSFKLKNEMEARVTLANTVFSSGSIITLFYFDSKMGLSGQHLCELSLELPHGVIPRHSRAIVEDHWTPLYPNESFKITKCVGNLLKQVENKPAAKFLEENNSLMSLKSKDTEVYVKVRKQGTTHVDRFKVVAGGGGWGAKADIIALSAEAQPSVGDLIEFYMVTPQHRFQPQHDVSKYHDCFALQSSYEETSYGSRLAQEQVFENAFGCGSEKGFFWNGVGHVSPGETVFVKM</sequence>
<dbReference type="EMBL" id="OZ022409">
    <property type="protein sequence ID" value="CAK9440708.1"/>
    <property type="molecule type" value="Genomic_DNA"/>
</dbReference>
<reference evidence="3 9" key="1">
    <citation type="submission" date="2024-03" db="EMBL/GenBank/DDBJ databases">
        <authorList>
            <person name="Brejova B."/>
        </authorList>
    </citation>
    <scope>NUCLEOTIDE SEQUENCE [LARGE SCALE GENOMIC DNA]</scope>
    <source>
        <strain evidence="3 9">CBS 14171</strain>
    </source>
</reference>
<dbReference type="GeneID" id="92205241"/>
<dbReference type="RefSeq" id="XP_066826983.1">
    <property type="nucleotide sequence ID" value="XM_066974727.1"/>
</dbReference>
<dbReference type="Proteomes" id="UP001497383">
    <property type="component" value="Chromosome 1"/>
</dbReference>
<evidence type="ECO:0000313" key="6">
    <source>
        <dbReference type="EMBL" id="CAK9440708.1"/>
    </source>
</evidence>
<evidence type="ECO:0000313" key="7">
    <source>
        <dbReference type="EMBL" id="CAK9440913.1"/>
    </source>
</evidence>
<accession>A0ABP0ZFR9</accession>
<evidence type="ECO:0000313" key="9">
    <source>
        <dbReference type="Proteomes" id="UP001497383"/>
    </source>
</evidence>
<protein>
    <recommendedName>
        <fullName evidence="10">FIST domain-containing protein</fullName>
    </recommendedName>
</protein>
<dbReference type="EMBL" id="OZ022408">
    <property type="protein sequence ID" value="CAK9438898.1"/>
    <property type="molecule type" value="Genomic_DNA"/>
</dbReference>